<dbReference type="Proteomes" id="UP000326759">
    <property type="component" value="Unassembled WGS sequence"/>
</dbReference>
<dbReference type="EMBL" id="SEYY01002642">
    <property type="protein sequence ID" value="KAB7504666.1"/>
    <property type="molecule type" value="Genomic_DNA"/>
</dbReference>
<feature type="region of interest" description="Disordered" evidence="1">
    <location>
        <begin position="118"/>
        <end position="187"/>
    </location>
</feature>
<gene>
    <name evidence="2" type="ORF">Anas_11386</name>
</gene>
<name>A0A5N5TDC9_9CRUS</name>
<evidence type="ECO:0000313" key="3">
    <source>
        <dbReference type="Proteomes" id="UP000326759"/>
    </source>
</evidence>
<dbReference type="AlphaFoldDB" id="A0A5N5TDC9"/>
<organism evidence="2 3">
    <name type="scientific">Armadillidium nasatum</name>
    <dbReference type="NCBI Taxonomy" id="96803"/>
    <lineage>
        <taxon>Eukaryota</taxon>
        <taxon>Metazoa</taxon>
        <taxon>Ecdysozoa</taxon>
        <taxon>Arthropoda</taxon>
        <taxon>Crustacea</taxon>
        <taxon>Multicrustacea</taxon>
        <taxon>Malacostraca</taxon>
        <taxon>Eumalacostraca</taxon>
        <taxon>Peracarida</taxon>
        <taxon>Isopoda</taxon>
        <taxon>Oniscidea</taxon>
        <taxon>Crinocheta</taxon>
        <taxon>Armadillidiidae</taxon>
        <taxon>Armadillidium</taxon>
    </lineage>
</organism>
<evidence type="ECO:0000313" key="2">
    <source>
        <dbReference type="EMBL" id="KAB7504666.1"/>
    </source>
</evidence>
<proteinExistence type="predicted"/>
<evidence type="ECO:0000256" key="1">
    <source>
        <dbReference type="SAM" id="MobiDB-lite"/>
    </source>
</evidence>
<dbReference type="OrthoDB" id="6359856at2759"/>
<comment type="caution">
    <text evidence="2">The sequence shown here is derived from an EMBL/GenBank/DDBJ whole genome shotgun (WGS) entry which is preliminary data.</text>
</comment>
<accession>A0A5N5TDC9</accession>
<reference evidence="2 3" key="1">
    <citation type="journal article" date="2019" name="PLoS Biol.">
        <title>Sex chromosomes control vertical transmission of feminizing Wolbachia symbionts in an isopod.</title>
        <authorList>
            <person name="Becking T."/>
            <person name="Chebbi M.A."/>
            <person name="Giraud I."/>
            <person name="Moumen B."/>
            <person name="Laverre T."/>
            <person name="Caubet Y."/>
            <person name="Peccoud J."/>
            <person name="Gilbert C."/>
            <person name="Cordaux R."/>
        </authorList>
    </citation>
    <scope>NUCLEOTIDE SEQUENCE [LARGE SCALE GENOMIC DNA]</scope>
    <source>
        <strain evidence="2">ANa2</strain>
        <tissue evidence="2">Whole body excluding digestive tract and cuticle</tissue>
    </source>
</reference>
<protein>
    <submittedName>
        <fullName evidence="2">Uncharacterized protein</fullName>
    </submittedName>
</protein>
<keyword evidence="3" id="KW-1185">Reference proteome</keyword>
<sequence length="221" mass="25288">MGTFNLSRKDCERVLTLYGVSNLLKEDEYTLDLLDPHHWNSRSSLWRVAMNGAFEYPPERNLGYGYPYGRRTEVEEDLNTISNSADVDYGFPNYYDYDVEEGEPHPYAVKVLPPPGFKHGSPATEKKSSLNFLTNKSPSMKTSTNTDRKHPSKTQAKDDSSYIVLLPNGSPPAEGFSSRSQNDRFRDFRQISTLKESRNSQIYTESSQKPNKPILYTILRK</sequence>
<feature type="compositionally biased region" description="Polar residues" evidence="1">
    <location>
        <begin position="129"/>
        <end position="145"/>
    </location>
</feature>